<protein>
    <recommendedName>
        <fullName evidence="1">DUF6598 domain-containing protein</fullName>
    </recommendedName>
</protein>
<evidence type="ECO:0000313" key="2">
    <source>
        <dbReference type="EMBL" id="KAF0895731.1"/>
    </source>
</evidence>
<evidence type="ECO:0000313" key="3">
    <source>
        <dbReference type="Proteomes" id="UP000479710"/>
    </source>
</evidence>
<dbReference type="PANTHER" id="PTHR33065:SF132">
    <property type="entry name" value="OS12G0535200 PROTEIN"/>
    <property type="match status" value="1"/>
</dbReference>
<sequence length="142" mass="15128">MSKARPGKRCSVEVTFGHLAKAVEAAIEVRIVQGSSDFHGRFLARTDGFDGEVVLLDSSDGSVPVAADGVIKLARSVVVVESTGVLNLYVITQRGHGQNIVTQVTKKGSRCSGDYAVDVAAEDHCCPYRTLDDLNVEHVATN</sequence>
<gene>
    <name evidence="2" type="ORF">E2562_014341</name>
</gene>
<dbReference type="AlphaFoldDB" id="A0A6G1C6S2"/>
<feature type="domain" description="DUF6598" evidence="1">
    <location>
        <begin position="6"/>
        <end position="107"/>
    </location>
</feature>
<dbReference type="PANTHER" id="PTHR33065">
    <property type="entry name" value="OS07G0486400 PROTEIN"/>
    <property type="match status" value="1"/>
</dbReference>
<evidence type="ECO:0000259" key="1">
    <source>
        <dbReference type="Pfam" id="PF20241"/>
    </source>
</evidence>
<dbReference type="Proteomes" id="UP000479710">
    <property type="component" value="Unassembled WGS sequence"/>
</dbReference>
<comment type="caution">
    <text evidence="2">The sequence shown here is derived from an EMBL/GenBank/DDBJ whole genome shotgun (WGS) entry which is preliminary data.</text>
</comment>
<name>A0A6G1C6S2_9ORYZ</name>
<dbReference type="Pfam" id="PF20241">
    <property type="entry name" value="DUF6598"/>
    <property type="match status" value="1"/>
</dbReference>
<reference evidence="2 3" key="1">
    <citation type="submission" date="2019-11" db="EMBL/GenBank/DDBJ databases">
        <title>Whole genome sequence of Oryza granulata.</title>
        <authorList>
            <person name="Li W."/>
        </authorList>
    </citation>
    <scope>NUCLEOTIDE SEQUENCE [LARGE SCALE GENOMIC DNA]</scope>
    <source>
        <strain evidence="3">cv. Menghai</strain>
        <tissue evidence="2">Leaf</tissue>
    </source>
</reference>
<dbReference type="OrthoDB" id="678692at2759"/>
<organism evidence="2 3">
    <name type="scientific">Oryza meyeriana var. granulata</name>
    <dbReference type="NCBI Taxonomy" id="110450"/>
    <lineage>
        <taxon>Eukaryota</taxon>
        <taxon>Viridiplantae</taxon>
        <taxon>Streptophyta</taxon>
        <taxon>Embryophyta</taxon>
        <taxon>Tracheophyta</taxon>
        <taxon>Spermatophyta</taxon>
        <taxon>Magnoliopsida</taxon>
        <taxon>Liliopsida</taxon>
        <taxon>Poales</taxon>
        <taxon>Poaceae</taxon>
        <taxon>BOP clade</taxon>
        <taxon>Oryzoideae</taxon>
        <taxon>Oryzeae</taxon>
        <taxon>Oryzinae</taxon>
        <taxon>Oryza</taxon>
        <taxon>Oryza meyeriana</taxon>
    </lineage>
</organism>
<keyword evidence="3" id="KW-1185">Reference proteome</keyword>
<dbReference type="EMBL" id="SPHZ02000010">
    <property type="protein sequence ID" value="KAF0895731.1"/>
    <property type="molecule type" value="Genomic_DNA"/>
</dbReference>
<accession>A0A6G1C6S2</accession>
<proteinExistence type="predicted"/>
<dbReference type="InterPro" id="IPR046533">
    <property type="entry name" value="DUF6598"/>
</dbReference>